<name>A0A841JXL7_9BACT</name>
<evidence type="ECO:0000313" key="6">
    <source>
        <dbReference type="EMBL" id="MBB6145325.1"/>
    </source>
</evidence>
<comment type="similarity">
    <text evidence="1">Belongs to the acyl coenzyme A hydrolase family.</text>
</comment>
<dbReference type="InterPro" id="IPR029069">
    <property type="entry name" value="HotDog_dom_sf"/>
</dbReference>
<gene>
    <name evidence="6" type="ORF">HNQ77_003283</name>
</gene>
<protein>
    <submittedName>
        <fullName evidence="6">Acyl-CoA hydrolase</fullName>
    </submittedName>
</protein>
<evidence type="ECO:0000256" key="2">
    <source>
        <dbReference type="ARBA" id="ARBA00022801"/>
    </source>
</evidence>
<keyword evidence="2 3" id="KW-0378">Hydrolase</keyword>
<accession>A0A841JXL7</accession>
<dbReference type="PANTHER" id="PTHR11049">
    <property type="entry name" value="ACYL COENZYME A THIOESTER HYDROLASE"/>
    <property type="match status" value="1"/>
</dbReference>
<dbReference type="GO" id="GO:0006637">
    <property type="term" value="P:acyl-CoA metabolic process"/>
    <property type="evidence" value="ECO:0007669"/>
    <property type="project" value="TreeGrafter"/>
</dbReference>
<dbReference type="InterPro" id="IPR040170">
    <property type="entry name" value="Cytosol_ACT"/>
</dbReference>
<feature type="compositionally biased region" description="Basic and acidic residues" evidence="4">
    <location>
        <begin position="157"/>
        <end position="170"/>
    </location>
</feature>
<organism evidence="6 7">
    <name type="scientific">Silvibacterium bohemicum</name>
    <dbReference type="NCBI Taxonomy" id="1577686"/>
    <lineage>
        <taxon>Bacteria</taxon>
        <taxon>Pseudomonadati</taxon>
        <taxon>Acidobacteriota</taxon>
        <taxon>Terriglobia</taxon>
        <taxon>Terriglobales</taxon>
        <taxon>Acidobacteriaceae</taxon>
        <taxon>Silvibacterium</taxon>
    </lineage>
</organism>
<comment type="caution">
    <text evidence="6">The sequence shown here is derived from an EMBL/GenBank/DDBJ whole genome shotgun (WGS) entry which is preliminary data.</text>
</comment>
<dbReference type="InterPro" id="IPR033120">
    <property type="entry name" value="HOTDOG_ACOT"/>
</dbReference>
<dbReference type="SUPFAM" id="SSF54637">
    <property type="entry name" value="Thioesterase/thiol ester dehydrase-isomerase"/>
    <property type="match status" value="1"/>
</dbReference>
<dbReference type="GO" id="GO:0052816">
    <property type="term" value="F:long-chain fatty acyl-CoA hydrolase activity"/>
    <property type="evidence" value="ECO:0007669"/>
    <property type="project" value="TreeGrafter"/>
</dbReference>
<feature type="domain" description="HotDog ACOT-type" evidence="5">
    <location>
        <begin position="14"/>
        <end position="126"/>
    </location>
</feature>
<evidence type="ECO:0000259" key="5">
    <source>
        <dbReference type="PROSITE" id="PS51770"/>
    </source>
</evidence>
<feature type="compositionally biased region" description="Basic and acidic residues" evidence="4">
    <location>
        <begin position="141"/>
        <end position="151"/>
    </location>
</feature>
<dbReference type="EMBL" id="JACHEK010000006">
    <property type="protein sequence ID" value="MBB6145325.1"/>
    <property type="molecule type" value="Genomic_DNA"/>
</dbReference>
<dbReference type="GO" id="GO:0005737">
    <property type="term" value="C:cytoplasm"/>
    <property type="evidence" value="ECO:0007669"/>
    <property type="project" value="TreeGrafter"/>
</dbReference>
<evidence type="ECO:0000313" key="7">
    <source>
        <dbReference type="Proteomes" id="UP000538666"/>
    </source>
</evidence>
<evidence type="ECO:0000256" key="1">
    <source>
        <dbReference type="ARBA" id="ARBA00010458"/>
    </source>
</evidence>
<keyword evidence="7" id="KW-1185">Reference proteome</keyword>
<evidence type="ECO:0000256" key="3">
    <source>
        <dbReference type="PROSITE-ProRule" id="PRU01106"/>
    </source>
</evidence>
<dbReference type="CDD" id="cd03442">
    <property type="entry name" value="BFIT_BACH"/>
    <property type="match status" value="1"/>
</dbReference>
<proteinExistence type="inferred from homology"/>
<dbReference type="InterPro" id="IPR006683">
    <property type="entry name" value="Thioestr_dom"/>
</dbReference>
<sequence>MDFPGHSLPVRGVAESQSEMTELILPNDTNTLGNLLGGRLMHFIDLVGAMAAYRHARTHVVTASMDHIDFIAPVHVGDLLILKSSLNRAFNTSMEVGVKVWVENTIAGMHRHVASAYLTFVAIDSQGRRVPVPQLAPESEDEKRRFADAARRRELRQRELERKRAAKPAEVEVQGSVRPGRN</sequence>
<evidence type="ECO:0000256" key="4">
    <source>
        <dbReference type="SAM" id="MobiDB-lite"/>
    </source>
</evidence>
<dbReference type="RefSeq" id="WP_050061786.1">
    <property type="nucleotide sequence ID" value="NZ_JACHEK010000006.1"/>
</dbReference>
<dbReference type="OrthoDB" id="9791628at2"/>
<dbReference type="Pfam" id="PF03061">
    <property type="entry name" value="4HBT"/>
    <property type="match status" value="1"/>
</dbReference>
<dbReference type="Gene3D" id="3.10.129.10">
    <property type="entry name" value="Hotdog Thioesterase"/>
    <property type="match status" value="1"/>
</dbReference>
<dbReference type="Proteomes" id="UP000538666">
    <property type="component" value="Unassembled WGS sequence"/>
</dbReference>
<dbReference type="AlphaFoldDB" id="A0A841JXL7"/>
<feature type="region of interest" description="Disordered" evidence="4">
    <location>
        <begin position="132"/>
        <end position="151"/>
    </location>
</feature>
<reference evidence="6 7" key="1">
    <citation type="submission" date="2020-08" db="EMBL/GenBank/DDBJ databases">
        <title>Genomic Encyclopedia of Type Strains, Phase IV (KMG-IV): sequencing the most valuable type-strain genomes for metagenomic binning, comparative biology and taxonomic classification.</title>
        <authorList>
            <person name="Goeker M."/>
        </authorList>
    </citation>
    <scope>NUCLEOTIDE SEQUENCE [LARGE SCALE GENOMIC DNA]</scope>
    <source>
        <strain evidence="6 7">DSM 103733</strain>
    </source>
</reference>
<feature type="region of interest" description="Disordered" evidence="4">
    <location>
        <begin position="157"/>
        <end position="182"/>
    </location>
</feature>
<dbReference type="PROSITE" id="PS51770">
    <property type="entry name" value="HOTDOG_ACOT"/>
    <property type="match status" value="1"/>
</dbReference>